<reference evidence="2 3" key="1">
    <citation type="submission" date="2020-08" db="EMBL/GenBank/DDBJ databases">
        <title>Genomic Encyclopedia of Type Strains, Phase IV (KMG-V): Genome sequencing to study the core and pangenomes of soil and plant-associated prokaryotes.</title>
        <authorList>
            <person name="Whitman W."/>
        </authorList>
    </citation>
    <scope>NUCLEOTIDE SEQUENCE [LARGE SCALE GENOMIC DNA]</scope>
    <source>
        <strain evidence="2 3">S3M1</strain>
    </source>
</reference>
<dbReference type="Proteomes" id="UP000537204">
    <property type="component" value="Unassembled WGS sequence"/>
</dbReference>
<sequence length="308" mass="35112">MKLKTILFFLFISGSLFKVNAQDAQIKFSQRTNDDRSVNFSYDKNDPGSYTIIIKFSELTNCSGPMEREFTLKGTAGSFMNLRPENKLLNIGFNYRSNYIRGKLNPKYDADFVYLLPYKTGTKVNAKESNYVMTQYFGKTAPADWKSYRFYTKDEDTVTAVRKGMVVELKDGYDPERPGEVQFTSKVNEITIEHPDGTLARYTGFKKGSFAVKLGQTVFPGTALGLNSQTNGNDNFNISFILMYLNSKDFENARNENHKSMYGFITPHFYSAGIDNAILVKGQDYTAGDTPDIIRKELNKRELKQFNK</sequence>
<gene>
    <name evidence="2" type="ORF">HDE68_003145</name>
</gene>
<organism evidence="2 3">
    <name type="scientific">Pedobacter cryoconitis</name>
    <dbReference type="NCBI Taxonomy" id="188932"/>
    <lineage>
        <taxon>Bacteria</taxon>
        <taxon>Pseudomonadati</taxon>
        <taxon>Bacteroidota</taxon>
        <taxon>Sphingobacteriia</taxon>
        <taxon>Sphingobacteriales</taxon>
        <taxon>Sphingobacteriaceae</taxon>
        <taxon>Pedobacter</taxon>
    </lineage>
</organism>
<evidence type="ECO:0000313" key="3">
    <source>
        <dbReference type="Proteomes" id="UP000537204"/>
    </source>
</evidence>
<dbReference type="EMBL" id="JACHCE010000004">
    <property type="protein sequence ID" value="MBB5637232.1"/>
    <property type="molecule type" value="Genomic_DNA"/>
</dbReference>
<dbReference type="RefSeq" id="WP_183883100.1">
    <property type="nucleotide sequence ID" value="NZ_JACHCD010000004.1"/>
</dbReference>
<evidence type="ECO:0000256" key="1">
    <source>
        <dbReference type="SAM" id="SignalP"/>
    </source>
</evidence>
<comment type="caution">
    <text evidence="2">The sequence shown here is derived from an EMBL/GenBank/DDBJ whole genome shotgun (WGS) entry which is preliminary data.</text>
</comment>
<dbReference type="InterPro" id="IPR011055">
    <property type="entry name" value="Dup_hybrid_motif"/>
</dbReference>
<name>A0A7W8ZNW8_9SPHI</name>
<proteinExistence type="predicted"/>
<feature type="chain" id="PRO_5030938042" description="Peptidase M23-like protein" evidence="1">
    <location>
        <begin position="22"/>
        <end position="308"/>
    </location>
</feature>
<accession>A0A7W8ZNW8</accession>
<evidence type="ECO:0000313" key="2">
    <source>
        <dbReference type="EMBL" id="MBB5637232.1"/>
    </source>
</evidence>
<dbReference type="Gene3D" id="2.70.70.10">
    <property type="entry name" value="Glucose Permease (Domain IIA)"/>
    <property type="match status" value="1"/>
</dbReference>
<keyword evidence="1" id="KW-0732">Signal</keyword>
<dbReference type="AlphaFoldDB" id="A0A7W8ZNW8"/>
<feature type="signal peptide" evidence="1">
    <location>
        <begin position="1"/>
        <end position="21"/>
    </location>
</feature>
<protein>
    <recommendedName>
        <fullName evidence="4">Peptidase M23-like protein</fullName>
    </recommendedName>
</protein>
<evidence type="ECO:0008006" key="4">
    <source>
        <dbReference type="Google" id="ProtNLM"/>
    </source>
</evidence>